<keyword evidence="2" id="KW-1185">Reference proteome</keyword>
<dbReference type="AlphaFoldDB" id="A0A9P9G1Y9"/>
<reference evidence="1" key="1">
    <citation type="journal article" date="2021" name="Nat. Commun.">
        <title>Genetic determinants of endophytism in the Arabidopsis root mycobiome.</title>
        <authorList>
            <person name="Mesny F."/>
            <person name="Miyauchi S."/>
            <person name="Thiergart T."/>
            <person name="Pickel B."/>
            <person name="Atanasova L."/>
            <person name="Karlsson M."/>
            <person name="Huettel B."/>
            <person name="Barry K.W."/>
            <person name="Haridas S."/>
            <person name="Chen C."/>
            <person name="Bauer D."/>
            <person name="Andreopoulos W."/>
            <person name="Pangilinan J."/>
            <person name="LaButti K."/>
            <person name="Riley R."/>
            <person name="Lipzen A."/>
            <person name="Clum A."/>
            <person name="Drula E."/>
            <person name="Henrissat B."/>
            <person name="Kohler A."/>
            <person name="Grigoriev I.V."/>
            <person name="Martin F.M."/>
            <person name="Hacquard S."/>
        </authorList>
    </citation>
    <scope>NUCLEOTIDE SEQUENCE</scope>
    <source>
        <strain evidence="1">FSSC 5 MPI-SDFR-AT-0091</strain>
    </source>
</reference>
<protein>
    <submittedName>
        <fullName evidence="1">Uncharacterized protein</fullName>
    </submittedName>
</protein>
<evidence type="ECO:0000313" key="1">
    <source>
        <dbReference type="EMBL" id="KAH7230853.1"/>
    </source>
</evidence>
<comment type="caution">
    <text evidence="1">The sequence shown here is derived from an EMBL/GenBank/DDBJ whole genome shotgun (WGS) entry which is preliminary data.</text>
</comment>
<gene>
    <name evidence="1" type="ORF">B0J15DRAFT_555848</name>
</gene>
<dbReference type="OrthoDB" id="10671165at2759"/>
<proteinExistence type="predicted"/>
<sequence>MTTRPNFVGNARDTPVEVGKMFHEPLAQGTDEQYTHLRFSAKAQEGRPAVVVCVDTGYGRPFGHTSRESTILWATFTFYVDGVKKDGSKGDTAKVACGAWVQENPSGSSALLGNGSLVPHRIEVLNTQSRLYCITLQDFYVPFKAVQNRKRVARQVSAAWGITIPPEETRVVPTMRKKAPKDRPFAFYGAVPSAMAAVINHQAPPSVTVVNITDMELKFHRKQKLGNIGEFDEEETYFPTT</sequence>
<organism evidence="1 2">
    <name type="scientific">Fusarium solani</name>
    <name type="common">Filamentous fungus</name>
    <dbReference type="NCBI Taxonomy" id="169388"/>
    <lineage>
        <taxon>Eukaryota</taxon>
        <taxon>Fungi</taxon>
        <taxon>Dikarya</taxon>
        <taxon>Ascomycota</taxon>
        <taxon>Pezizomycotina</taxon>
        <taxon>Sordariomycetes</taxon>
        <taxon>Hypocreomycetidae</taxon>
        <taxon>Hypocreales</taxon>
        <taxon>Nectriaceae</taxon>
        <taxon>Fusarium</taxon>
        <taxon>Fusarium solani species complex</taxon>
    </lineage>
</organism>
<evidence type="ECO:0000313" key="2">
    <source>
        <dbReference type="Proteomes" id="UP000736672"/>
    </source>
</evidence>
<dbReference type="Proteomes" id="UP000736672">
    <property type="component" value="Unassembled WGS sequence"/>
</dbReference>
<dbReference type="EMBL" id="JAGTJS010000034">
    <property type="protein sequence ID" value="KAH7230853.1"/>
    <property type="molecule type" value="Genomic_DNA"/>
</dbReference>
<accession>A0A9P9G1Y9</accession>
<name>A0A9P9G1Y9_FUSSL</name>